<name>A0A914WEY5_9BILA</name>
<feature type="chain" id="PRO_5038055765" evidence="2">
    <location>
        <begin position="26"/>
        <end position="928"/>
    </location>
</feature>
<dbReference type="SMART" id="SM00181">
    <property type="entry name" value="EGF"/>
    <property type="match status" value="4"/>
</dbReference>
<dbReference type="WBParaSite" id="PSAMB.scaffold3836size16701.g22668.t1">
    <property type="protein sequence ID" value="PSAMB.scaffold3836size16701.g22668.t1"/>
    <property type="gene ID" value="PSAMB.scaffold3836size16701.g22668"/>
</dbReference>
<dbReference type="Gene3D" id="3.40.50.410">
    <property type="entry name" value="von Willebrand factor, type A domain"/>
    <property type="match status" value="1"/>
</dbReference>
<evidence type="ECO:0000259" key="3">
    <source>
        <dbReference type="PROSITE" id="PS50234"/>
    </source>
</evidence>
<dbReference type="PROSITE" id="PS50234">
    <property type="entry name" value="VWFA"/>
    <property type="match status" value="1"/>
</dbReference>
<keyword evidence="4" id="KW-1185">Reference proteome</keyword>
<feature type="region of interest" description="Disordered" evidence="1">
    <location>
        <begin position="669"/>
        <end position="895"/>
    </location>
</feature>
<dbReference type="AlphaFoldDB" id="A0A914WEY5"/>
<organism evidence="4 5">
    <name type="scientific">Plectus sambesii</name>
    <dbReference type="NCBI Taxonomy" id="2011161"/>
    <lineage>
        <taxon>Eukaryota</taxon>
        <taxon>Metazoa</taxon>
        <taxon>Ecdysozoa</taxon>
        <taxon>Nematoda</taxon>
        <taxon>Chromadorea</taxon>
        <taxon>Plectida</taxon>
        <taxon>Plectina</taxon>
        <taxon>Plectoidea</taxon>
        <taxon>Plectidae</taxon>
        <taxon>Plectus</taxon>
    </lineage>
</organism>
<evidence type="ECO:0000256" key="1">
    <source>
        <dbReference type="SAM" id="MobiDB-lite"/>
    </source>
</evidence>
<dbReference type="SMART" id="SM00289">
    <property type="entry name" value="WR1"/>
    <property type="match status" value="5"/>
</dbReference>
<feature type="compositionally biased region" description="Pro residues" evidence="1">
    <location>
        <begin position="740"/>
        <end position="754"/>
    </location>
</feature>
<feature type="compositionally biased region" description="Low complexity" evidence="1">
    <location>
        <begin position="839"/>
        <end position="860"/>
    </location>
</feature>
<sequence length="928" mass="99279">MSFGVRRLAVVVLIAIYPLYAQVAAQRPINDDCFRDDLRTMNQTCNSGADCTTGLACVKGVCQCGPGMEETTVRIIGPDGRQYPCRPLPQIVGQPCINRCHDPLICDAETRLCACPQGYTIRQQGMQRVCYRECTDDEILDVHLGMHLCRPKCKKNQVRVGLECHTAANLGESCESNFQCIGLFSHCVGGKCACHEGYVRSEDNACIPQTFGCRFGEPLREGGNIIACEVKARNLHMVRTKRQYMLPTSMLPYMILAAPGVEDTCPPDSYCQTYMPFGSPLGQEGHCCPKAKPLCPVGEPHPGSPRCSTRHNNCPHDTHFCYNPGTINHQPQEALCCSKPCAGDALYRNGLCYQYASMSEECSFDEQCERVNGKCIQGKCACGPNSEEMPNMFPRQCLLRCRTNEVQIGTDCVRRMKIGEVCEEDRLCASGAVCRDGKCQCGCDMIQIADDICGTQPSCPPLTFSMLGLPNTPPVQHPVFCKAQLTGNAPDSAPIKFNVNVVDRCPTDHFCNGYQPWFGLGVCCEKPEPICPDGSTVDSKATCNPREPTSCGEQKMCHRFFIPADAPESNEGFVCCPLPKDPLTDGLDRRPDPVLSVLLPRCGDLIKFIGHRSTSQSVIFDGHHPPFSPQSTIFTPACGRSSKMRFVIVVALLFAATVAAQENASTAAAEVENAEESSAAPVEESSAAPAAEGSAADSSAAPPVASESSNSTSSGPAVPAVASSSDNAGAQSAGYGAPAYEPPVPEVKETPPPAKPEEEAPVPFTPPPYEPVPIVSEASKAPVAPEETTTAPPPPPETTTAPPPPPAATSEAAPDAYPQPAEEPVSAAAPYPQAPEEPAPAVSEAYPQAPEEPVPAASEAVTKAEAEQPQEASTQPAYEEPPVQHEQVTPPAPVVPSGCASDVLFVLDATGSVRNDYQKQKDFVKKIV</sequence>
<proteinExistence type="predicted"/>
<protein>
    <submittedName>
        <fullName evidence="5">VWFA domain-containing protein</fullName>
    </submittedName>
</protein>
<dbReference type="InterPro" id="IPR006150">
    <property type="entry name" value="Cys_repeat_1"/>
</dbReference>
<accession>A0A914WEY5</accession>
<evidence type="ECO:0000313" key="4">
    <source>
        <dbReference type="Proteomes" id="UP000887566"/>
    </source>
</evidence>
<feature type="compositionally biased region" description="Pro residues" evidence="1">
    <location>
        <begin position="791"/>
        <end position="807"/>
    </location>
</feature>
<evidence type="ECO:0000313" key="5">
    <source>
        <dbReference type="WBParaSite" id="PSAMB.scaffold3836size16701.g22668.t1"/>
    </source>
</evidence>
<feature type="compositionally biased region" description="Low complexity" evidence="1">
    <location>
        <begin position="669"/>
        <end position="725"/>
    </location>
</feature>
<evidence type="ECO:0000256" key="2">
    <source>
        <dbReference type="SAM" id="SignalP"/>
    </source>
</evidence>
<dbReference type="InterPro" id="IPR002035">
    <property type="entry name" value="VWF_A"/>
</dbReference>
<keyword evidence="2" id="KW-0732">Signal</keyword>
<dbReference type="Pfam" id="PF01683">
    <property type="entry name" value="EB"/>
    <property type="match status" value="4"/>
</dbReference>
<feature type="domain" description="VWFA" evidence="3">
    <location>
        <begin position="902"/>
        <end position="928"/>
    </location>
</feature>
<dbReference type="Proteomes" id="UP000887566">
    <property type="component" value="Unplaced"/>
</dbReference>
<feature type="compositionally biased region" description="Low complexity" evidence="1">
    <location>
        <begin position="772"/>
        <end position="790"/>
    </location>
</feature>
<dbReference type="InterPro" id="IPR006149">
    <property type="entry name" value="EB_dom"/>
</dbReference>
<dbReference type="InterPro" id="IPR000742">
    <property type="entry name" value="EGF"/>
</dbReference>
<dbReference type="InterPro" id="IPR036465">
    <property type="entry name" value="vWFA_dom_sf"/>
</dbReference>
<dbReference type="SUPFAM" id="SSF53300">
    <property type="entry name" value="vWA-like"/>
    <property type="match status" value="1"/>
</dbReference>
<feature type="signal peptide" evidence="2">
    <location>
        <begin position="1"/>
        <end position="25"/>
    </location>
</feature>
<reference evidence="5" key="1">
    <citation type="submission" date="2022-11" db="UniProtKB">
        <authorList>
            <consortium name="WormBaseParasite"/>
        </authorList>
    </citation>
    <scope>IDENTIFICATION</scope>
</reference>